<accession>A0AA88LVU8</accession>
<gene>
    <name evidence="1" type="ORF">Q7C36_019057</name>
</gene>
<dbReference type="EMBL" id="JAVHJS010000020">
    <property type="protein sequence ID" value="KAK2825130.1"/>
    <property type="molecule type" value="Genomic_DNA"/>
</dbReference>
<evidence type="ECO:0000313" key="2">
    <source>
        <dbReference type="Proteomes" id="UP001187315"/>
    </source>
</evidence>
<reference evidence="1" key="1">
    <citation type="submission" date="2023-08" db="EMBL/GenBank/DDBJ databases">
        <title>Pelteobagrus vachellii genome.</title>
        <authorList>
            <person name="Liu H."/>
        </authorList>
    </citation>
    <scope>NUCLEOTIDE SEQUENCE</scope>
    <source>
        <strain evidence="1">PRFRI_2022a</strain>
        <tissue evidence="1">Muscle</tissue>
    </source>
</reference>
<dbReference type="Proteomes" id="UP001187315">
    <property type="component" value="Unassembled WGS sequence"/>
</dbReference>
<name>A0AA88LVU8_TACVA</name>
<organism evidence="1 2">
    <name type="scientific">Tachysurus vachellii</name>
    <name type="common">Darkbarbel catfish</name>
    <name type="synonym">Pelteobagrus vachellii</name>
    <dbReference type="NCBI Taxonomy" id="175792"/>
    <lineage>
        <taxon>Eukaryota</taxon>
        <taxon>Metazoa</taxon>
        <taxon>Chordata</taxon>
        <taxon>Craniata</taxon>
        <taxon>Vertebrata</taxon>
        <taxon>Euteleostomi</taxon>
        <taxon>Actinopterygii</taxon>
        <taxon>Neopterygii</taxon>
        <taxon>Teleostei</taxon>
        <taxon>Ostariophysi</taxon>
        <taxon>Siluriformes</taxon>
        <taxon>Bagridae</taxon>
        <taxon>Tachysurus</taxon>
    </lineage>
</organism>
<comment type="caution">
    <text evidence="1">The sequence shown here is derived from an EMBL/GenBank/DDBJ whole genome shotgun (WGS) entry which is preliminary data.</text>
</comment>
<protein>
    <submittedName>
        <fullName evidence="1">Uncharacterized protein</fullName>
    </submittedName>
</protein>
<keyword evidence="2" id="KW-1185">Reference proteome</keyword>
<evidence type="ECO:0000313" key="1">
    <source>
        <dbReference type="EMBL" id="KAK2825130.1"/>
    </source>
</evidence>
<dbReference type="AlphaFoldDB" id="A0AA88LVU8"/>
<proteinExistence type="predicted"/>
<sequence>MLTRITRIILVLGRSALSVPDTRFSRVSSSSLMDMTSFILGKTGRFCHTTPLLCFLHWIPVAACFRFKTLMLAHKAKNGPAPPYLKVIIPTPLDWSHHLLQYKDLKWVLTINSPI</sequence>